<feature type="transmembrane region" description="Helical" evidence="1">
    <location>
        <begin position="20"/>
        <end position="39"/>
    </location>
</feature>
<gene>
    <name evidence="2" type="ORF">MSBR2_1562</name>
</gene>
<proteinExistence type="predicted"/>
<keyword evidence="1" id="KW-1133">Transmembrane helix</keyword>
<protein>
    <submittedName>
        <fullName evidence="2">Uncharacterized protein</fullName>
    </submittedName>
</protein>
<accession>A0A0E3R127</accession>
<evidence type="ECO:0000313" key="2">
    <source>
        <dbReference type="EMBL" id="AKB58078.1"/>
    </source>
</evidence>
<reference evidence="2 3" key="1">
    <citation type="submission" date="2014-07" db="EMBL/GenBank/DDBJ databases">
        <title>Methanogenic archaea and the global carbon cycle.</title>
        <authorList>
            <person name="Henriksen J.R."/>
            <person name="Luke J."/>
            <person name="Reinhart S."/>
            <person name="Benedict M.N."/>
            <person name="Youngblut N.D."/>
            <person name="Metcalf M.E."/>
            <person name="Whitaker R.J."/>
            <person name="Metcalf W.W."/>
        </authorList>
    </citation>
    <scope>NUCLEOTIDE SEQUENCE [LARGE SCALE GENOMIC DNA]</scope>
    <source>
        <strain evidence="2 3">227</strain>
    </source>
</reference>
<keyword evidence="1" id="KW-0812">Transmembrane</keyword>
<dbReference type="EMBL" id="CP009530">
    <property type="protein sequence ID" value="AKB58078.1"/>
    <property type="molecule type" value="Genomic_DNA"/>
</dbReference>
<sequence length="217" mass="24147">MRNFACDDSAWADFLISKAALILASVILFAALFNLVASFKDLETREKLDFLALDFKTAVDEIGSGSGTANSREGADSDIQEKSQDEFRESSYCFNEQEIFRDLPFAGDIKVRVSGEYVCLEAESRERSFRAVKPFAFRVLPLNESTLHEKLSEEFGAPGNEETPLTADYSKIGAFLQVLGTEEAVLSPGENISLKKEFIYVKDEEEVSAFGCVLVYQ</sequence>
<organism evidence="2 3">
    <name type="scientific">Methanosarcina barkeri 227</name>
    <dbReference type="NCBI Taxonomy" id="1434106"/>
    <lineage>
        <taxon>Archaea</taxon>
        <taxon>Methanobacteriati</taxon>
        <taxon>Methanobacteriota</taxon>
        <taxon>Stenosarchaea group</taxon>
        <taxon>Methanomicrobia</taxon>
        <taxon>Methanosarcinales</taxon>
        <taxon>Methanosarcinaceae</taxon>
        <taxon>Methanosarcina</taxon>
    </lineage>
</organism>
<dbReference type="AlphaFoldDB" id="A0A0E3R127"/>
<dbReference type="HOGENOM" id="CLU_110569_0_0_2"/>
<dbReference type="GeneID" id="24800547"/>
<dbReference type="Proteomes" id="UP000033079">
    <property type="component" value="Chromosome"/>
</dbReference>
<keyword evidence="1" id="KW-0472">Membrane</keyword>
<evidence type="ECO:0000313" key="3">
    <source>
        <dbReference type="Proteomes" id="UP000033079"/>
    </source>
</evidence>
<dbReference type="KEGG" id="mbar:MSBR2_1562"/>
<dbReference type="PATRIC" id="fig|1434106.5.peg.2010"/>
<dbReference type="RefSeq" id="WP_080941521.1">
    <property type="nucleotide sequence ID" value="NZ_CP009530.1"/>
</dbReference>
<evidence type="ECO:0000256" key="1">
    <source>
        <dbReference type="SAM" id="Phobius"/>
    </source>
</evidence>
<name>A0A0E3R127_METBA</name>